<dbReference type="PROSITE" id="PS50943">
    <property type="entry name" value="HTH_CROC1"/>
    <property type="match status" value="1"/>
</dbReference>
<dbReference type="PANTHER" id="PTHR35010">
    <property type="entry name" value="BLL4672 PROTEIN-RELATED"/>
    <property type="match status" value="1"/>
</dbReference>
<dbReference type="PANTHER" id="PTHR35010:SF2">
    <property type="entry name" value="BLL4672 PROTEIN"/>
    <property type="match status" value="1"/>
</dbReference>
<dbReference type="Pfam" id="PF13560">
    <property type="entry name" value="HTH_31"/>
    <property type="match status" value="1"/>
</dbReference>
<dbReference type="Gene3D" id="1.10.260.40">
    <property type="entry name" value="lambda repressor-like DNA-binding domains"/>
    <property type="match status" value="1"/>
</dbReference>
<feature type="domain" description="HTH cro/C1-type" evidence="1">
    <location>
        <begin position="45"/>
        <end position="96"/>
    </location>
</feature>
<dbReference type="CDD" id="cd00093">
    <property type="entry name" value="HTH_XRE"/>
    <property type="match status" value="1"/>
</dbReference>
<accession>A0A9X1LTD1</accession>
<dbReference type="InterPro" id="IPR041413">
    <property type="entry name" value="MLTR_LBD"/>
</dbReference>
<comment type="caution">
    <text evidence="2">The sequence shown here is derived from an EMBL/GenBank/DDBJ whole genome shotgun (WGS) entry which is preliminary data.</text>
</comment>
<reference evidence="2" key="1">
    <citation type="submission" date="2021-04" db="EMBL/GenBank/DDBJ databases">
        <title>Microbacterium tenobrionis sp. nov. and Microbacterium allomyrinae sp. nov., isolated from larvae of Tenobrio molitor and Allomyrina dichotoma, respectively.</title>
        <authorList>
            <person name="Lee S.D."/>
        </authorList>
    </citation>
    <scope>NUCLEOTIDE SEQUENCE</scope>
    <source>
        <strain evidence="2">BWT-G7</strain>
    </source>
</reference>
<dbReference type="EMBL" id="JAGTTN010000001">
    <property type="protein sequence ID" value="MCC2031486.1"/>
    <property type="molecule type" value="Genomic_DNA"/>
</dbReference>
<dbReference type="Proteomes" id="UP001139354">
    <property type="component" value="Unassembled WGS sequence"/>
</dbReference>
<sequence length="307" mass="33919">MDHDSTPNPPAAAADPRAEVREFLTSRRARLTPDRAGLPAYGGNRRVAGLRREEVAMLSGMSVDYYTRLERGNLAGASDAVLDALARALQLDEAETAHLFDLARAANTGPVPRRAPRRTTTLRPSIQRLLDAITEAPAIVRTDHFDFIAANRLGRALYAPLFASASPNSARFVFLDPASQEFYPDWDRVSREMVAAMRGEAGRHPFDRRLTDLVGELSTRSERFRTLWATHNVRYHRTGDKRIHHPVVGDLELVYEAFDLPADPGLSMSTYTAEPGTASADALKVLASWAATSDSADLRPRTRVTDE</sequence>
<dbReference type="SMART" id="SM00530">
    <property type="entry name" value="HTH_XRE"/>
    <property type="match status" value="1"/>
</dbReference>
<protein>
    <submittedName>
        <fullName evidence="2">Helix-turn-helix domain-containing protein</fullName>
    </submittedName>
</protein>
<organism evidence="2 3">
    <name type="scientific">Microbacterium allomyrinae</name>
    <dbReference type="NCBI Taxonomy" id="2830666"/>
    <lineage>
        <taxon>Bacteria</taxon>
        <taxon>Bacillati</taxon>
        <taxon>Actinomycetota</taxon>
        <taxon>Actinomycetes</taxon>
        <taxon>Micrococcales</taxon>
        <taxon>Microbacteriaceae</taxon>
        <taxon>Microbacterium</taxon>
    </lineage>
</organism>
<dbReference type="SUPFAM" id="SSF47413">
    <property type="entry name" value="lambda repressor-like DNA-binding domains"/>
    <property type="match status" value="1"/>
</dbReference>
<evidence type="ECO:0000313" key="3">
    <source>
        <dbReference type="Proteomes" id="UP001139354"/>
    </source>
</evidence>
<keyword evidence="3" id="KW-1185">Reference proteome</keyword>
<gene>
    <name evidence="2" type="ORF">KEC57_04735</name>
</gene>
<dbReference type="AlphaFoldDB" id="A0A9X1LTD1"/>
<dbReference type="Gene3D" id="3.30.450.180">
    <property type="match status" value="1"/>
</dbReference>
<proteinExistence type="predicted"/>
<dbReference type="InterPro" id="IPR010982">
    <property type="entry name" value="Lambda_DNA-bd_dom_sf"/>
</dbReference>
<dbReference type="InterPro" id="IPR001387">
    <property type="entry name" value="Cro/C1-type_HTH"/>
</dbReference>
<name>A0A9X1LTD1_9MICO</name>
<evidence type="ECO:0000259" key="1">
    <source>
        <dbReference type="PROSITE" id="PS50943"/>
    </source>
</evidence>
<dbReference type="Pfam" id="PF17765">
    <property type="entry name" value="MLTR_LBD"/>
    <property type="match status" value="1"/>
</dbReference>
<evidence type="ECO:0000313" key="2">
    <source>
        <dbReference type="EMBL" id="MCC2031486.1"/>
    </source>
</evidence>
<dbReference type="RefSeq" id="WP_229383366.1">
    <property type="nucleotide sequence ID" value="NZ_JAGTTN010000001.1"/>
</dbReference>
<dbReference type="GO" id="GO:0003677">
    <property type="term" value="F:DNA binding"/>
    <property type="evidence" value="ECO:0007669"/>
    <property type="project" value="InterPro"/>
</dbReference>